<feature type="compositionally biased region" description="Gly residues" evidence="1">
    <location>
        <begin position="93"/>
        <end position="113"/>
    </location>
</feature>
<evidence type="ECO:0000256" key="2">
    <source>
        <dbReference type="SAM" id="Phobius"/>
    </source>
</evidence>
<organism evidence="3">
    <name type="scientific">Cladonia apodocarpa</name>
    <name type="common">Stalkless clad lichen</name>
    <dbReference type="NCBI Taxonomy" id="195755"/>
    <lineage>
        <taxon>Eukaryota</taxon>
        <taxon>Fungi</taxon>
        <taxon>Dikarya</taxon>
        <taxon>Ascomycota</taxon>
        <taxon>Pezizomycotina</taxon>
        <taxon>Lecanoromycetes</taxon>
        <taxon>OSLEUM clade</taxon>
        <taxon>Lecanoromycetidae</taxon>
        <taxon>Lecanorales</taxon>
        <taxon>Lecanorineae</taxon>
        <taxon>Cladoniaceae</taxon>
        <taxon>Cladonia</taxon>
    </lineage>
</organism>
<sequence>MFLKLWTKKLLDKILNKQFLYSCMIVFLTGFTSRYIILVYLDVNVLTDIFNKVSISYYVLMSVYIPLVRAIISELYGPTMLLMEGDQVAGGAGGGNNPSGVGRGTGSGAGRGAGNPPVAGIGSSTGAAVDSSSHSTSDQESKDKAEQLKYYQEASEDTLHAIKKAIIAAYGTGKEGIGRVILEQDIWEKKKFYEREFMKSPRSPQHFEAMKIQQDYIDHYFRAKYEVELEAQRLKLASANSPYSKFWENNLESPDELLKLIDKSGRHTMGQVKIDNDEKTSICKTGSEVVDLRLYYHNIKISERVSKSLEYKNLETRIAEQLAVLDEIEKRNHDKSLKENLKTSRANLDLGKLLITDKIDEIQKDFKSEDCKKWAKFFSHEGNPYYKRGTQEQNPHYQHSTKEENTVNSPINHDNDVD</sequence>
<keyword evidence="3" id="KW-0496">Mitochondrion</keyword>
<dbReference type="EMBL" id="MG958507">
    <property type="protein sequence ID" value="AXY96078.1"/>
    <property type="molecule type" value="Genomic_DNA"/>
</dbReference>
<name>A0A385JEL7_CLAAP</name>
<protein>
    <submittedName>
        <fullName evidence="3">Uncharacterized protein</fullName>
    </submittedName>
</protein>
<keyword evidence="2" id="KW-0472">Membrane</keyword>
<dbReference type="RefSeq" id="YP_009514120.1">
    <property type="nucleotide sequence ID" value="NC_039372.1"/>
</dbReference>
<reference evidence="3" key="1">
    <citation type="journal article" date="2018" name="Mitochondrial DNA Part B Resour">
        <title>Genomic insights into the mitochondria of 11 eastern North American species of Cladonia.</title>
        <authorList>
            <person name="Brigham L.M."/>
            <person name="Allende L.M."/>
            <person name="Shipley B.R."/>
            <person name="Boyd K.C."/>
            <person name="Higgins T.J."/>
            <person name="Kelly N."/>
            <person name="Anderson Stewart C.R."/>
            <person name="Keepers K.G."/>
            <person name="Pogoda C.S."/>
            <person name="Lendemer J.C."/>
            <person name="Tripp E.A."/>
            <person name="Kane N.C."/>
        </authorList>
    </citation>
    <scope>NUCLEOTIDE SEQUENCE</scope>
</reference>
<gene>
    <name evidence="3" type="primary">ORF3</name>
</gene>
<feature type="region of interest" description="Disordered" evidence="1">
    <location>
        <begin position="93"/>
        <end position="148"/>
    </location>
</feature>
<evidence type="ECO:0000313" key="3">
    <source>
        <dbReference type="EMBL" id="AXY96078.1"/>
    </source>
</evidence>
<keyword evidence="2" id="KW-1133">Transmembrane helix</keyword>
<dbReference type="GeneID" id="37867324"/>
<geneLocation type="mitochondrion" evidence="3"/>
<feature type="transmembrane region" description="Helical" evidence="2">
    <location>
        <begin position="20"/>
        <end position="41"/>
    </location>
</feature>
<proteinExistence type="predicted"/>
<dbReference type="AlphaFoldDB" id="A0A385JEL7"/>
<evidence type="ECO:0000256" key="1">
    <source>
        <dbReference type="SAM" id="MobiDB-lite"/>
    </source>
</evidence>
<feature type="transmembrane region" description="Helical" evidence="2">
    <location>
        <begin position="53"/>
        <end position="72"/>
    </location>
</feature>
<keyword evidence="2" id="KW-0812">Transmembrane</keyword>
<accession>A0A385JEL7</accession>
<feature type="compositionally biased region" description="Basic and acidic residues" evidence="1">
    <location>
        <begin position="137"/>
        <end position="147"/>
    </location>
</feature>
<feature type="region of interest" description="Disordered" evidence="1">
    <location>
        <begin position="383"/>
        <end position="418"/>
    </location>
</feature>